<gene>
    <name evidence="2" type="ORF">CLUMA_CG014035</name>
</gene>
<sequence length="108" mass="12497">MKKNKQNVGKEKNKQHSKEKTQHIFKAVSSSKTAKKQKKTKEIKKKLKQQNFQTKAKSDQLLKNIHLNMVTEKKKPLPIVDTIKKKKDIVKPGSTEKIQSSLNNMNMN</sequence>
<accession>A0A1J1IMJ4</accession>
<evidence type="ECO:0000313" key="3">
    <source>
        <dbReference type="Proteomes" id="UP000183832"/>
    </source>
</evidence>
<name>A0A1J1IMJ4_9DIPT</name>
<feature type="compositionally biased region" description="Basic and acidic residues" evidence="1">
    <location>
        <begin position="8"/>
        <end position="22"/>
    </location>
</feature>
<dbReference type="Proteomes" id="UP000183832">
    <property type="component" value="Unassembled WGS sequence"/>
</dbReference>
<dbReference type="OrthoDB" id="28053at2759"/>
<protein>
    <submittedName>
        <fullName evidence="2">CLUMA_CG014035, isoform A</fullName>
    </submittedName>
</protein>
<evidence type="ECO:0000313" key="2">
    <source>
        <dbReference type="EMBL" id="CRL00780.1"/>
    </source>
</evidence>
<reference evidence="2 3" key="1">
    <citation type="submission" date="2015-04" db="EMBL/GenBank/DDBJ databases">
        <authorList>
            <person name="Syromyatnikov M.Y."/>
            <person name="Popov V.N."/>
        </authorList>
    </citation>
    <scope>NUCLEOTIDE SEQUENCE [LARGE SCALE GENOMIC DNA]</scope>
</reference>
<dbReference type="AlphaFoldDB" id="A0A1J1IMJ4"/>
<proteinExistence type="predicted"/>
<evidence type="ECO:0000256" key="1">
    <source>
        <dbReference type="SAM" id="MobiDB-lite"/>
    </source>
</evidence>
<feature type="region of interest" description="Disordered" evidence="1">
    <location>
        <begin position="1"/>
        <end position="41"/>
    </location>
</feature>
<keyword evidence="3" id="KW-1185">Reference proteome</keyword>
<dbReference type="EMBL" id="CVRI01000054">
    <property type="protein sequence ID" value="CRL00780.1"/>
    <property type="molecule type" value="Genomic_DNA"/>
</dbReference>
<organism evidence="2 3">
    <name type="scientific">Clunio marinus</name>
    <dbReference type="NCBI Taxonomy" id="568069"/>
    <lineage>
        <taxon>Eukaryota</taxon>
        <taxon>Metazoa</taxon>
        <taxon>Ecdysozoa</taxon>
        <taxon>Arthropoda</taxon>
        <taxon>Hexapoda</taxon>
        <taxon>Insecta</taxon>
        <taxon>Pterygota</taxon>
        <taxon>Neoptera</taxon>
        <taxon>Endopterygota</taxon>
        <taxon>Diptera</taxon>
        <taxon>Nematocera</taxon>
        <taxon>Chironomoidea</taxon>
        <taxon>Chironomidae</taxon>
        <taxon>Clunio</taxon>
    </lineage>
</organism>